<dbReference type="AlphaFoldDB" id="C6L932"/>
<feature type="domain" description="Ribosomal protein L9" evidence="8">
    <location>
        <begin position="11"/>
        <end position="57"/>
    </location>
</feature>
<comment type="function">
    <text evidence="7">Binds to the 23S rRNA.</text>
</comment>
<keyword evidence="4 7" id="KW-0689">Ribosomal protein</keyword>
<dbReference type="Pfam" id="PF01281">
    <property type="entry name" value="Ribosomal_L9_N"/>
    <property type="match status" value="1"/>
</dbReference>
<dbReference type="InterPro" id="IPR020070">
    <property type="entry name" value="Ribosomal_bL9_N"/>
</dbReference>
<reference evidence="10" key="1">
    <citation type="submission" date="2009-07" db="EMBL/GenBank/DDBJ databases">
        <authorList>
            <person name="Weinstock G."/>
            <person name="Sodergren E."/>
            <person name="Clifton S."/>
            <person name="Fulton L."/>
            <person name="Fulton B."/>
            <person name="Courtney L."/>
            <person name="Fronick C."/>
            <person name="Harrison M."/>
            <person name="Strong C."/>
            <person name="Farmer C."/>
            <person name="Delahaunty K."/>
            <person name="Markovic C."/>
            <person name="Hall O."/>
            <person name="Minx P."/>
            <person name="Tomlinson C."/>
            <person name="Mitreva M."/>
            <person name="Nelson J."/>
            <person name="Hou S."/>
            <person name="Wollam A."/>
            <person name="Pepin K.H."/>
            <person name="Johnson M."/>
            <person name="Bhonagiri V."/>
            <person name="Nash W.E."/>
            <person name="Warren W."/>
            <person name="Chinwalla A."/>
            <person name="Mardis E.R."/>
            <person name="Wilson R.K."/>
        </authorList>
    </citation>
    <scope>NUCLEOTIDE SEQUENCE [LARGE SCALE GENOMIC DNA]</scope>
    <source>
        <strain evidence="10">DSM 14469</strain>
    </source>
</reference>
<dbReference type="GO" id="GO:1990904">
    <property type="term" value="C:ribonucleoprotein complex"/>
    <property type="evidence" value="ECO:0007669"/>
    <property type="project" value="UniProtKB-KW"/>
</dbReference>
<dbReference type="SUPFAM" id="SSF55658">
    <property type="entry name" value="L9 N-domain-like"/>
    <property type="match status" value="1"/>
</dbReference>
<dbReference type="Pfam" id="PF03948">
    <property type="entry name" value="Ribosomal_L9_C"/>
    <property type="match status" value="1"/>
</dbReference>
<dbReference type="Gene3D" id="3.10.430.100">
    <property type="entry name" value="Ribosomal protein L9, C-terminal domain"/>
    <property type="match status" value="1"/>
</dbReference>
<dbReference type="Gene3D" id="3.40.5.10">
    <property type="entry name" value="Ribosomal protein L9, N-terminal domain"/>
    <property type="match status" value="1"/>
</dbReference>
<evidence type="ECO:0000256" key="2">
    <source>
        <dbReference type="ARBA" id="ARBA00022730"/>
    </source>
</evidence>
<evidence type="ECO:0000313" key="10">
    <source>
        <dbReference type="EMBL" id="EET62771.1"/>
    </source>
</evidence>
<dbReference type="EMBL" id="ACCL02000001">
    <property type="protein sequence ID" value="EET62771.1"/>
    <property type="molecule type" value="Genomic_DNA"/>
</dbReference>
<evidence type="ECO:0000256" key="5">
    <source>
        <dbReference type="ARBA" id="ARBA00023274"/>
    </source>
</evidence>
<gene>
    <name evidence="7 10" type="primary">rplI</name>
    <name evidence="10" type="ORF">BRYFOR_05122</name>
</gene>
<dbReference type="NCBIfam" id="TIGR00158">
    <property type="entry name" value="L9"/>
    <property type="match status" value="1"/>
</dbReference>
<dbReference type="InterPro" id="IPR036935">
    <property type="entry name" value="Ribosomal_bL9_N_sf"/>
</dbReference>
<feature type="domain" description="Large ribosomal subunit protein bL9 C-terminal" evidence="9">
    <location>
        <begin position="74"/>
        <end position="156"/>
    </location>
</feature>
<evidence type="ECO:0000256" key="1">
    <source>
        <dbReference type="ARBA" id="ARBA00010605"/>
    </source>
</evidence>
<dbReference type="STRING" id="168384.SAMN05660368_01745"/>
<dbReference type="GO" id="GO:0019843">
    <property type="term" value="F:rRNA binding"/>
    <property type="evidence" value="ECO:0007669"/>
    <property type="project" value="UniProtKB-UniRule"/>
</dbReference>
<comment type="caution">
    <text evidence="10">The sequence shown here is derived from an EMBL/GenBank/DDBJ whole genome shotgun (WGS) entry which is preliminary data.</text>
</comment>
<dbReference type="eggNOG" id="COG0359">
    <property type="taxonomic scope" value="Bacteria"/>
</dbReference>
<dbReference type="Proteomes" id="UP000005561">
    <property type="component" value="Unassembled WGS sequence"/>
</dbReference>
<dbReference type="PANTHER" id="PTHR21368">
    <property type="entry name" value="50S RIBOSOMAL PROTEIN L9"/>
    <property type="match status" value="1"/>
</dbReference>
<evidence type="ECO:0000313" key="11">
    <source>
        <dbReference type="Proteomes" id="UP000005561"/>
    </source>
</evidence>
<dbReference type="InterPro" id="IPR020594">
    <property type="entry name" value="Ribosomal_bL9_bac/chp"/>
</dbReference>
<protein>
    <recommendedName>
        <fullName evidence="6 7">Large ribosomal subunit protein bL9</fullName>
    </recommendedName>
</protein>
<name>C6L932_9FIRM</name>
<accession>C6L932</accession>
<dbReference type="GO" id="GO:0005840">
    <property type="term" value="C:ribosome"/>
    <property type="evidence" value="ECO:0007669"/>
    <property type="project" value="UniProtKB-KW"/>
</dbReference>
<keyword evidence="3 7" id="KW-0694">RNA-binding</keyword>
<dbReference type="InterPro" id="IPR036791">
    <property type="entry name" value="Ribosomal_bL9_C_sf"/>
</dbReference>
<keyword evidence="2 7" id="KW-0699">rRNA-binding</keyword>
<dbReference type="SUPFAM" id="SSF55653">
    <property type="entry name" value="Ribosomal protein L9 C-domain"/>
    <property type="match status" value="1"/>
</dbReference>
<sequence length="158" mass="17021">MKALFKEEKIMKVILLQDVKSLGKKGDMVNVSDGYARNMLLPKKLGVEANAKNLNDLKLQKANQAKVAQEQLDAAKAFAEEIASKEVVVSIKVGEGGKTFGSVSSKEIAEAAMAQHNLDIDKKKIQLASPIKAIGTTTVPVKLHPQVTAELKVTVKEA</sequence>
<dbReference type="InterPro" id="IPR020069">
    <property type="entry name" value="Ribosomal_bL9_C"/>
</dbReference>
<evidence type="ECO:0000256" key="3">
    <source>
        <dbReference type="ARBA" id="ARBA00022884"/>
    </source>
</evidence>
<evidence type="ECO:0000256" key="6">
    <source>
        <dbReference type="ARBA" id="ARBA00035292"/>
    </source>
</evidence>
<evidence type="ECO:0000256" key="4">
    <source>
        <dbReference type="ARBA" id="ARBA00022980"/>
    </source>
</evidence>
<organism evidence="10 11">
    <name type="scientific">Marvinbryantia formatexigens DSM 14469</name>
    <dbReference type="NCBI Taxonomy" id="478749"/>
    <lineage>
        <taxon>Bacteria</taxon>
        <taxon>Bacillati</taxon>
        <taxon>Bacillota</taxon>
        <taxon>Clostridia</taxon>
        <taxon>Lachnospirales</taxon>
        <taxon>Lachnospiraceae</taxon>
        <taxon>Marvinbryantia</taxon>
    </lineage>
</organism>
<dbReference type="GO" id="GO:0006412">
    <property type="term" value="P:translation"/>
    <property type="evidence" value="ECO:0007669"/>
    <property type="project" value="UniProtKB-UniRule"/>
</dbReference>
<keyword evidence="11" id="KW-1185">Reference proteome</keyword>
<dbReference type="InterPro" id="IPR000244">
    <property type="entry name" value="Ribosomal_bL9"/>
</dbReference>
<keyword evidence="5 7" id="KW-0687">Ribonucleoprotein</keyword>
<comment type="similarity">
    <text evidence="1 7">Belongs to the bacterial ribosomal protein bL9 family.</text>
</comment>
<dbReference type="InterPro" id="IPR009027">
    <property type="entry name" value="Ribosomal_bL9/RNase_H1_N"/>
</dbReference>
<proteinExistence type="inferred from homology"/>
<evidence type="ECO:0000256" key="7">
    <source>
        <dbReference type="HAMAP-Rule" id="MF_00503"/>
    </source>
</evidence>
<dbReference type="GO" id="GO:0003735">
    <property type="term" value="F:structural constituent of ribosome"/>
    <property type="evidence" value="ECO:0007669"/>
    <property type="project" value="InterPro"/>
</dbReference>
<evidence type="ECO:0000259" key="9">
    <source>
        <dbReference type="Pfam" id="PF03948"/>
    </source>
</evidence>
<dbReference type="HAMAP" id="MF_00503">
    <property type="entry name" value="Ribosomal_bL9"/>
    <property type="match status" value="1"/>
</dbReference>
<evidence type="ECO:0000259" key="8">
    <source>
        <dbReference type="Pfam" id="PF01281"/>
    </source>
</evidence>